<reference evidence="2" key="1">
    <citation type="journal article" date="2019" name="Int. J. Syst. Evol. Microbiol.">
        <title>The Global Catalogue of Microorganisms (GCM) 10K type strain sequencing project: providing services to taxonomists for standard genome sequencing and annotation.</title>
        <authorList>
            <consortium name="The Broad Institute Genomics Platform"/>
            <consortium name="The Broad Institute Genome Sequencing Center for Infectious Disease"/>
            <person name="Wu L."/>
            <person name="Ma J."/>
        </authorList>
    </citation>
    <scope>NUCLEOTIDE SEQUENCE [LARGE SCALE GENOMIC DNA]</scope>
    <source>
        <strain evidence="2">JCM 17440</strain>
    </source>
</reference>
<sequence length="64" mass="6898">MTDAHRPIDEHLALVGRVATACGEALENHSLPPRTVDAIGATVHHRISDMFNEAEPSSLPEPSE</sequence>
<gene>
    <name evidence="1" type="ORF">GCM10022254_03050</name>
</gene>
<organism evidence="1 2">
    <name type="scientific">Actinomadura meridiana</name>
    <dbReference type="NCBI Taxonomy" id="559626"/>
    <lineage>
        <taxon>Bacteria</taxon>
        <taxon>Bacillati</taxon>
        <taxon>Actinomycetota</taxon>
        <taxon>Actinomycetes</taxon>
        <taxon>Streptosporangiales</taxon>
        <taxon>Thermomonosporaceae</taxon>
        <taxon>Actinomadura</taxon>
    </lineage>
</organism>
<protein>
    <submittedName>
        <fullName evidence="1">Uncharacterized protein</fullName>
    </submittedName>
</protein>
<evidence type="ECO:0000313" key="1">
    <source>
        <dbReference type="EMBL" id="GAA4224172.1"/>
    </source>
</evidence>
<proteinExistence type="predicted"/>
<keyword evidence="2" id="KW-1185">Reference proteome</keyword>
<dbReference type="RefSeq" id="WP_344888348.1">
    <property type="nucleotide sequence ID" value="NZ_BAABAS010000002.1"/>
</dbReference>
<accession>A0ABP8BRW5</accession>
<evidence type="ECO:0000313" key="2">
    <source>
        <dbReference type="Proteomes" id="UP001501710"/>
    </source>
</evidence>
<comment type="caution">
    <text evidence="1">The sequence shown here is derived from an EMBL/GenBank/DDBJ whole genome shotgun (WGS) entry which is preliminary data.</text>
</comment>
<dbReference type="EMBL" id="BAABAS010000002">
    <property type="protein sequence ID" value="GAA4224172.1"/>
    <property type="molecule type" value="Genomic_DNA"/>
</dbReference>
<name>A0ABP8BRW5_9ACTN</name>
<dbReference type="Proteomes" id="UP001501710">
    <property type="component" value="Unassembled WGS sequence"/>
</dbReference>